<evidence type="ECO:0000256" key="3">
    <source>
        <dbReference type="SAM" id="SignalP"/>
    </source>
</evidence>
<accession>A0ABZ2ZYT6</accession>
<keyword evidence="3" id="KW-0732">Signal</keyword>
<protein>
    <recommendedName>
        <fullName evidence="6">Excalibur calcium-binding domain-containing protein</fullName>
    </recommendedName>
</protein>
<keyword evidence="5" id="KW-1185">Reference proteome</keyword>
<name>A0ABZ2ZYT6_9MICC</name>
<evidence type="ECO:0000313" key="5">
    <source>
        <dbReference type="Proteomes" id="UP001448858"/>
    </source>
</evidence>
<gene>
    <name evidence="4" type="ORF">AAE021_14920</name>
</gene>
<feature type="transmembrane region" description="Helical" evidence="2">
    <location>
        <begin position="119"/>
        <end position="138"/>
    </location>
</feature>
<feature type="compositionally biased region" description="Pro residues" evidence="1">
    <location>
        <begin position="79"/>
        <end position="98"/>
    </location>
</feature>
<evidence type="ECO:0000256" key="2">
    <source>
        <dbReference type="SAM" id="Phobius"/>
    </source>
</evidence>
<keyword evidence="2" id="KW-1133">Transmembrane helix</keyword>
<evidence type="ECO:0008006" key="6">
    <source>
        <dbReference type="Google" id="ProtNLM"/>
    </source>
</evidence>
<keyword evidence="2" id="KW-0812">Transmembrane</keyword>
<feature type="region of interest" description="Disordered" evidence="1">
    <location>
        <begin position="59"/>
        <end position="111"/>
    </location>
</feature>
<evidence type="ECO:0000313" key="4">
    <source>
        <dbReference type="EMBL" id="WZP15437.1"/>
    </source>
</evidence>
<proteinExistence type="predicted"/>
<keyword evidence="2" id="KW-0472">Membrane</keyword>
<dbReference type="Proteomes" id="UP001448858">
    <property type="component" value="Chromosome"/>
</dbReference>
<sequence length="146" mass="14504">MNKRTAGLALAAVTGFSILSATPAFAVPGGPYENCTEAAGEGVYNIQLGDYRYADNLDNGGTPGLACEDDSQPLTPIVAQPPAPTPEPTTTPTPPGMPMPKGGVDAGVVTEKGTNPGSLALAGGLVLAAAAGAGTYAIRRRSGNHA</sequence>
<dbReference type="RefSeq" id="WP_342023098.1">
    <property type="nucleotide sequence ID" value="NZ_CP151657.1"/>
</dbReference>
<evidence type="ECO:0000256" key="1">
    <source>
        <dbReference type="SAM" id="MobiDB-lite"/>
    </source>
</evidence>
<organism evidence="4 5">
    <name type="scientific">Arthrobacter citreus</name>
    <dbReference type="NCBI Taxonomy" id="1670"/>
    <lineage>
        <taxon>Bacteria</taxon>
        <taxon>Bacillati</taxon>
        <taxon>Actinomycetota</taxon>
        <taxon>Actinomycetes</taxon>
        <taxon>Micrococcales</taxon>
        <taxon>Micrococcaceae</taxon>
        <taxon>Arthrobacter</taxon>
    </lineage>
</organism>
<dbReference type="EMBL" id="CP151657">
    <property type="protein sequence ID" value="WZP15437.1"/>
    <property type="molecule type" value="Genomic_DNA"/>
</dbReference>
<feature type="chain" id="PRO_5045938837" description="Excalibur calcium-binding domain-containing protein" evidence="3">
    <location>
        <begin position="27"/>
        <end position="146"/>
    </location>
</feature>
<reference evidence="4 5" key="1">
    <citation type="submission" date="2024-04" db="EMBL/GenBank/DDBJ databases">
        <title>Arthrobacter sp. from Plains bison fecal sample.</title>
        <authorList>
            <person name="Ruzzini A."/>
        </authorList>
    </citation>
    <scope>NUCLEOTIDE SEQUENCE [LARGE SCALE GENOMIC DNA]</scope>
    <source>
        <strain evidence="4 5">EINP1</strain>
    </source>
</reference>
<feature type="signal peptide" evidence="3">
    <location>
        <begin position="1"/>
        <end position="26"/>
    </location>
</feature>